<dbReference type="EMBL" id="ML170240">
    <property type="protein sequence ID" value="TDL16546.1"/>
    <property type="molecule type" value="Genomic_DNA"/>
</dbReference>
<feature type="compositionally biased region" description="Basic and acidic residues" evidence="1">
    <location>
        <begin position="341"/>
        <end position="352"/>
    </location>
</feature>
<dbReference type="PANTHER" id="PTHR33266:SF1">
    <property type="entry name" value="F-BOX DOMAIN-CONTAINING PROTEIN"/>
    <property type="match status" value="1"/>
</dbReference>
<dbReference type="STRING" id="50990.A0A4Y7PND5"/>
<dbReference type="VEuPathDB" id="FungiDB:BD410DRAFT_755314"/>
<gene>
    <name evidence="2" type="ORF">BD410DRAFT_755314</name>
</gene>
<dbReference type="Proteomes" id="UP000294933">
    <property type="component" value="Unassembled WGS sequence"/>
</dbReference>
<feature type="compositionally biased region" description="Basic residues" evidence="1">
    <location>
        <begin position="414"/>
        <end position="432"/>
    </location>
</feature>
<dbReference type="OrthoDB" id="107110at2759"/>
<feature type="region of interest" description="Disordered" evidence="1">
    <location>
        <begin position="316"/>
        <end position="352"/>
    </location>
</feature>
<feature type="non-terminal residue" evidence="2">
    <location>
        <position position="1"/>
    </location>
</feature>
<keyword evidence="3" id="KW-1185">Reference proteome</keyword>
<dbReference type="PANTHER" id="PTHR33266">
    <property type="entry name" value="CHROMOSOME 15, WHOLE GENOME SHOTGUN SEQUENCE"/>
    <property type="match status" value="1"/>
</dbReference>
<reference evidence="2 3" key="1">
    <citation type="submission" date="2018-06" db="EMBL/GenBank/DDBJ databases">
        <title>A transcriptomic atlas of mushroom development highlights an independent origin of complex multicellularity.</title>
        <authorList>
            <consortium name="DOE Joint Genome Institute"/>
            <person name="Krizsan K."/>
            <person name="Almasi E."/>
            <person name="Merenyi Z."/>
            <person name="Sahu N."/>
            <person name="Viragh M."/>
            <person name="Koszo T."/>
            <person name="Mondo S."/>
            <person name="Kiss B."/>
            <person name="Balint B."/>
            <person name="Kues U."/>
            <person name="Barry K."/>
            <person name="Hegedus J.C."/>
            <person name="Henrissat B."/>
            <person name="Johnson J."/>
            <person name="Lipzen A."/>
            <person name="Ohm R."/>
            <person name="Nagy I."/>
            <person name="Pangilinan J."/>
            <person name="Yan J."/>
            <person name="Xiong Y."/>
            <person name="Grigoriev I.V."/>
            <person name="Hibbett D.S."/>
            <person name="Nagy L.G."/>
        </authorList>
    </citation>
    <scope>NUCLEOTIDE SEQUENCE [LARGE SCALE GENOMIC DNA]</scope>
    <source>
        <strain evidence="2 3">SZMC22713</strain>
    </source>
</reference>
<feature type="region of interest" description="Disordered" evidence="1">
    <location>
        <begin position="1"/>
        <end position="38"/>
    </location>
</feature>
<sequence length="944" mass="104755">MTPSAATAEPASRKRSDPPSPAETGDTNRLKQAHKTGPEKVQLEKVQIDVLADRHDELDKAVISKMRNQFHPSVLLVYIVLNSDGVLDQKFTALAAADELLDKHPALTIALKDAWDSLKFQEIRELGILQQPGRAVHEPPPLAVPQEESERITELSWQTPFKGDTHRALWQHAAGNMGGNGQLPTYAKYTSLVQSSGMGKSRAIDEMSKEHFVIPINLRAPRTAGFPAPDTTIQHYLVAELDREQTIIRMHAFLIALFEVTTETVIKLYGEGIERESLHSAFRNYMTEGQTMSAQGKKRSDFYKEVEARAIKMIQNHVRDQKAQTPEDEATAKQGPESVADEPRTPEQKTSEDMSLMEMAGNEKVIATHFAEQASPMVAFGEKGETTVTAAERLIGFIMHGPDYLLPPSPTPAAKKKSKKARSKKAGSKKAGSKKNELVIVLAFDEAHTLTLGNTENKTWSAFSELRRALRTLKKCPLFSYFLSTTGKVSQFSSSSRDDWSNRVQKTLLGLIEPFTELGFDQLAEKLHEDNCTLEYITSMDYWVTLGRPLFASRYAKGSSSSKEHIVAFAIEKLLNGPVTTGDALSIEQQLACLAQRLPILFKSTTYTDQEKEMKQVEAHMRVCLKVDPGFASIVTISPSEPILSEAACALMTAEESFDPPKVLQQLMGGFSIHQGDRGELIVMLLLTLARDAAYKSIGQRDIPLCTFLEHLFSFEDRSSADDILNALPSQFHTAKSKNQTLGETFADSRLHFTHIIQVHEKKSINRQYLWKLLLRGAAVLCANGQAGVDGALLFTYKGNEVRARNIGLLLWQSKNDPSYTNSVENILFDAMDPYKLGIYDEGDEPIPVIRVVFALAAIKPSLNCNVRNAVKGNCTAYDVWCSGLSSSCLKPITPESEGTWSALLQASHGWKKTYSCKEPMRRQLRMAMNPGAATDAAHWANWS</sequence>
<evidence type="ECO:0000313" key="3">
    <source>
        <dbReference type="Proteomes" id="UP000294933"/>
    </source>
</evidence>
<protein>
    <submittedName>
        <fullName evidence="2">Uncharacterized protein</fullName>
    </submittedName>
</protein>
<evidence type="ECO:0000256" key="1">
    <source>
        <dbReference type="SAM" id="MobiDB-lite"/>
    </source>
</evidence>
<evidence type="ECO:0000313" key="2">
    <source>
        <dbReference type="EMBL" id="TDL16546.1"/>
    </source>
</evidence>
<feature type="region of interest" description="Disordered" evidence="1">
    <location>
        <begin position="407"/>
        <end position="432"/>
    </location>
</feature>
<proteinExistence type="predicted"/>
<dbReference type="AlphaFoldDB" id="A0A4Y7PND5"/>
<accession>A0A4Y7PND5</accession>
<name>A0A4Y7PND5_9AGAM</name>
<organism evidence="2 3">
    <name type="scientific">Rickenella mellea</name>
    <dbReference type="NCBI Taxonomy" id="50990"/>
    <lineage>
        <taxon>Eukaryota</taxon>
        <taxon>Fungi</taxon>
        <taxon>Dikarya</taxon>
        <taxon>Basidiomycota</taxon>
        <taxon>Agaricomycotina</taxon>
        <taxon>Agaricomycetes</taxon>
        <taxon>Hymenochaetales</taxon>
        <taxon>Rickenellaceae</taxon>
        <taxon>Rickenella</taxon>
    </lineage>
</organism>